<feature type="transmembrane region" description="Helical" evidence="2">
    <location>
        <begin position="146"/>
        <end position="164"/>
    </location>
</feature>
<keyword evidence="2" id="KW-0812">Transmembrane</keyword>
<dbReference type="RefSeq" id="WP_344609828.1">
    <property type="nucleotide sequence ID" value="NZ_BAAAHE010000068.1"/>
</dbReference>
<feature type="transmembrane region" description="Helical" evidence="2">
    <location>
        <begin position="12"/>
        <end position="34"/>
    </location>
</feature>
<feature type="transmembrane region" description="Helical" evidence="2">
    <location>
        <begin position="272"/>
        <end position="290"/>
    </location>
</feature>
<evidence type="ECO:0000256" key="1">
    <source>
        <dbReference type="NCBIfam" id="TIGR02228"/>
    </source>
</evidence>
<dbReference type="InterPro" id="IPR001733">
    <property type="entry name" value="Peptidase_S26B"/>
</dbReference>
<dbReference type="EC" id="3.4.21.89" evidence="1"/>
<evidence type="ECO:0000313" key="3">
    <source>
        <dbReference type="EMBL" id="GAA0639062.1"/>
    </source>
</evidence>
<dbReference type="Proteomes" id="UP001500957">
    <property type="component" value="Unassembled WGS sequence"/>
</dbReference>
<keyword evidence="2" id="KW-1133">Transmembrane helix</keyword>
<name>A0ABN1HD77_9ACTN</name>
<keyword evidence="4" id="KW-1185">Reference proteome</keyword>
<organism evidence="3 4">
    <name type="scientific">Sporichthya brevicatena</name>
    <dbReference type="NCBI Taxonomy" id="171442"/>
    <lineage>
        <taxon>Bacteria</taxon>
        <taxon>Bacillati</taxon>
        <taxon>Actinomycetota</taxon>
        <taxon>Actinomycetes</taxon>
        <taxon>Sporichthyales</taxon>
        <taxon>Sporichthyaceae</taxon>
        <taxon>Sporichthya</taxon>
    </lineage>
</organism>
<dbReference type="CDD" id="cd06530">
    <property type="entry name" value="S26_SPase_I"/>
    <property type="match status" value="1"/>
</dbReference>
<evidence type="ECO:0000313" key="4">
    <source>
        <dbReference type="Proteomes" id="UP001500957"/>
    </source>
</evidence>
<proteinExistence type="predicted"/>
<sequence>MNRLVRAAGRLLADVAAIALIVLAIAMLSGRVAVQPVLSGSMSGYADRGDLAIALETGAAGLEVGDVVMFAPPSPWEPPGNHPVAHRIIELRVTDGQLTARTKGDANREPDPWTLDLSRTRTAEVRAVVPYAGWPFIRLAVLTTPAGRIGVGLSLMAAGAVLLFTGRRSRPDEADEPDAPVPCTGDDISYADDISSGGSLAGPRRRQGGGTAVLLDERPLVLAPELLPRQRRRELVEPRKNVAIDVAIDAAPAGRFAEAVSNRPTLRYTSTMRILVILAVLVLVGSYLVHNWSKRG</sequence>
<keyword evidence="2" id="KW-0472">Membrane</keyword>
<dbReference type="EMBL" id="BAAAHE010000068">
    <property type="protein sequence ID" value="GAA0639062.1"/>
    <property type="molecule type" value="Genomic_DNA"/>
</dbReference>
<protein>
    <recommendedName>
        <fullName evidence="1">Signal peptidase I</fullName>
        <ecNumber evidence="1">3.4.21.89</ecNumber>
    </recommendedName>
</protein>
<comment type="caution">
    <text evidence="3">The sequence shown here is derived from an EMBL/GenBank/DDBJ whole genome shotgun (WGS) entry which is preliminary data.</text>
</comment>
<reference evidence="3 4" key="1">
    <citation type="journal article" date="2019" name="Int. J. Syst. Evol. Microbiol.">
        <title>The Global Catalogue of Microorganisms (GCM) 10K type strain sequencing project: providing services to taxonomists for standard genome sequencing and annotation.</title>
        <authorList>
            <consortium name="The Broad Institute Genomics Platform"/>
            <consortium name="The Broad Institute Genome Sequencing Center for Infectious Disease"/>
            <person name="Wu L."/>
            <person name="Ma J."/>
        </authorList>
    </citation>
    <scope>NUCLEOTIDE SEQUENCE [LARGE SCALE GENOMIC DNA]</scope>
    <source>
        <strain evidence="3 4">JCM 10671</strain>
    </source>
</reference>
<dbReference type="InterPro" id="IPR019533">
    <property type="entry name" value="Peptidase_S26"/>
</dbReference>
<gene>
    <name evidence="3" type="ORF">GCM10009547_48930</name>
</gene>
<evidence type="ECO:0000256" key="2">
    <source>
        <dbReference type="SAM" id="Phobius"/>
    </source>
</evidence>
<dbReference type="NCBIfam" id="TIGR02228">
    <property type="entry name" value="sigpep_I_arch"/>
    <property type="match status" value="1"/>
</dbReference>
<accession>A0ABN1HD77</accession>